<proteinExistence type="predicted"/>
<comment type="caution">
    <text evidence="3">The sequence shown here is derived from an EMBL/GenBank/DDBJ whole genome shotgun (WGS) entry which is preliminary data.</text>
</comment>
<gene>
    <name evidence="3" type="ORF">LEL_10750</name>
</gene>
<evidence type="ECO:0000313" key="3">
    <source>
        <dbReference type="EMBL" id="OAA61581.1"/>
    </source>
</evidence>
<name>A0A167UHI2_CORDF</name>
<dbReference type="EMBL" id="AZHF01000019">
    <property type="protein sequence ID" value="OAA61581.1"/>
    <property type="molecule type" value="Genomic_DNA"/>
</dbReference>
<dbReference type="Proteomes" id="UP000076881">
    <property type="component" value="Unassembled WGS sequence"/>
</dbReference>
<organism evidence="3 4">
    <name type="scientific">Akanthomyces lecanii RCEF 1005</name>
    <dbReference type="NCBI Taxonomy" id="1081108"/>
    <lineage>
        <taxon>Eukaryota</taxon>
        <taxon>Fungi</taxon>
        <taxon>Dikarya</taxon>
        <taxon>Ascomycota</taxon>
        <taxon>Pezizomycotina</taxon>
        <taxon>Sordariomycetes</taxon>
        <taxon>Hypocreomycetidae</taxon>
        <taxon>Hypocreales</taxon>
        <taxon>Cordycipitaceae</taxon>
        <taxon>Akanthomyces</taxon>
        <taxon>Cordyceps confragosa</taxon>
    </lineage>
</organism>
<dbReference type="STRING" id="1081108.A0A167UHI2"/>
<keyword evidence="1" id="KW-0539">Nucleus</keyword>
<reference evidence="3 4" key="1">
    <citation type="journal article" date="2016" name="Genome Biol. Evol.">
        <title>Divergent and convergent evolution of fungal pathogenicity.</title>
        <authorList>
            <person name="Shang Y."/>
            <person name="Xiao G."/>
            <person name="Zheng P."/>
            <person name="Cen K."/>
            <person name="Zhan S."/>
            <person name="Wang C."/>
        </authorList>
    </citation>
    <scope>NUCLEOTIDE SEQUENCE [LARGE SCALE GENOMIC DNA]</scope>
    <source>
        <strain evidence="3 4">RCEF 1005</strain>
    </source>
</reference>
<dbReference type="GO" id="GO:0003677">
    <property type="term" value="F:DNA binding"/>
    <property type="evidence" value="ECO:0007669"/>
    <property type="project" value="InterPro"/>
</dbReference>
<dbReference type="Pfam" id="PF04082">
    <property type="entry name" value="Fungal_trans"/>
    <property type="match status" value="1"/>
</dbReference>
<dbReference type="CDD" id="cd12148">
    <property type="entry name" value="fungal_TF_MHR"/>
    <property type="match status" value="1"/>
</dbReference>
<dbReference type="InterPro" id="IPR007219">
    <property type="entry name" value="XnlR_reg_dom"/>
</dbReference>
<dbReference type="GO" id="GO:0008270">
    <property type="term" value="F:zinc ion binding"/>
    <property type="evidence" value="ECO:0007669"/>
    <property type="project" value="InterPro"/>
</dbReference>
<accession>A0A167UHI2</accession>
<evidence type="ECO:0000256" key="1">
    <source>
        <dbReference type="ARBA" id="ARBA00023242"/>
    </source>
</evidence>
<feature type="domain" description="Xylanolytic transcriptional activator regulatory" evidence="2">
    <location>
        <begin position="1"/>
        <end position="56"/>
    </location>
</feature>
<evidence type="ECO:0000313" key="4">
    <source>
        <dbReference type="Proteomes" id="UP000076881"/>
    </source>
</evidence>
<protein>
    <recommendedName>
        <fullName evidence="2">Xylanolytic transcriptional activator regulatory domain-containing protein</fullName>
    </recommendedName>
</protein>
<evidence type="ECO:0000259" key="2">
    <source>
        <dbReference type="Pfam" id="PF04082"/>
    </source>
</evidence>
<keyword evidence="4" id="KW-1185">Reference proteome</keyword>
<dbReference type="AlphaFoldDB" id="A0A167UHI2"/>
<dbReference type="GO" id="GO:0006351">
    <property type="term" value="P:DNA-templated transcription"/>
    <property type="evidence" value="ECO:0007669"/>
    <property type="project" value="InterPro"/>
</dbReference>
<sequence length="61" mass="6687">MSLREISCGRQPSAKYLAGQAIQLAIEMGLHAPKEAEHTPDDLLVMSATFWGVYTLNIKPS</sequence>